<dbReference type="EMBL" id="GBXM01039327">
    <property type="protein sequence ID" value="JAH69250.1"/>
    <property type="molecule type" value="Transcribed_RNA"/>
</dbReference>
<evidence type="ECO:0000313" key="1">
    <source>
        <dbReference type="EMBL" id="JAH69250.1"/>
    </source>
</evidence>
<organism evidence="1">
    <name type="scientific">Anguilla anguilla</name>
    <name type="common">European freshwater eel</name>
    <name type="synonym">Muraena anguilla</name>
    <dbReference type="NCBI Taxonomy" id="7936"/>
    <lineage>
        <taxon>Eukaryota</taxon>
        <taxon>Metazoa</taxon>
        <taxon>Chordata</taxon>
        <taxon>Craniata</taxon>
        <taxon>Vertebrata</taxon>
        <taxon>Euteleostomi</taxon>
        <taxon>Actinopterygii</taxon>
        <taxon>Neopterygii</taxon>
        <taxon>Teleostei</taxon>
        <taxon>Anguilliformes</taxon>
        <taxon>Anguillidae</taxon>
        <taxon>Anguilla</taxon>
    </lineage>
</organism>
<reference evidence="1" key="2">
    <citation type="journal article" date="2015" name="Fish Shellfish Immunol.">
        <title>Early steps in the European eel (Anguilla anguilla)-Vibrio vulnificus interaction in the gills: Role of the RtxA13 toxin.</title>
        <authorList>
            <person name="Callol A."/>
            <person name="Pajuelo D."/>
            <person name="Ebbesson L."/>
            <person name="Teles M."/>
            <person name="MacKenzie S."/>
            <person name="Amaro C."/>
        </authorList>
    </citation>
    <scope>NUCLEOTIDE SEQUENCE</scope>
</reference>
<sequence>MRRAMMSLATNINHSCFLCEEEYFDWVKQVKMTVNCSSTH</sequence>
<dbReference type="AlphaFoldDB" id="A0A0E9UVP9"/>
<accession>A0A0E9UVP9</accession>
<proteinExistence type="predicted"/>
<name>A0A0E9UVP9_ANGAN</name>
<reference evidence="1" key="1">
    <citation type="submission" date="2014-11" db="EMBL/GenBank/DDBJ databases">
        <authorList>
            <person name="Amaro Gonzalez C."/>
        </authorList>
    </citation>
    <scope>NUCLEOTIDE SEQUENCE</scope>
</reference>
<protein>
    <submittedName>
        <fullName evidence="1">Uncharacterized protein</fullName>
    </submittedName>
</protein>